<name>A0A0C2XSK3_SERVB</name>
<evidence type="ECO:0000259" key="11">
    <source>
        <dbReference type="Pfam" id="PF02268"/>
    </source>
</evidence>
<protein>
    <recommendedName>
        <fullName evidence="3">Transcription initiation factor IIA subunit 2</fullName>
    </recommendedName>
    <alternativeName>
        <fullName evidence="9">General transcription factor IIA subunit 2</fullName>
    </alternativeName>
    <alternativeName>
        <fullName evidence="8">Transcription initiation factor IIA small chain</fullName>
    </alternativeName>
</protein>
<dbReference type="OrthoDB" id="586585at2759"/>
<feature type="region of interest" description="Disordered" evidence="10">
    <location>
        <begin position="110"/>
        <end position="150"/>
    </location>
</feature>
<dbReference type="Gene3D" id="2.30.18.10">
    <property type="entry name" value="Transcription factor IIA (TFIIA), beta-barrel domain"/>
    <property type="match status" value="1"/>
</dbReference>
<gene>
    <name evidence="13" type="ORF">M408DRAFT_240780</name>
</gene>
<evidence type="ECO:0000256" key="7">
    <source>
        <dbReference type="ARBA" id="ARBA00024733"/>
    </source>
</evidence>
<dbReference type="EMBL" id="KN824281">
    <property type="protein sequence ID" value="KIM31922.1"/>
    <property type="molecule type" value="Genomic_DNA"/>
</dbReference>
<evidence type="ECO:0000256" key="1">
    <source>
        <dbReference type="ARBA" id="ARBA00004123"/>
    </source>
</evidence>
<dbReference type="InterPro" id="IPR015872">
    <property type="entry name" value="TFIIA_gsu_N"/>
</dbReference>
<sequence length="150" mass="16419">MAHNWEFYRFSTIGLALLDTVDEMVRDGSLSGDIANIIMSRFDDALGNTLSQKVDAKCSFTAHCSTFNLVDEVYRFTLKNVRFKMEGAEIVTVPTMKIISVKSTNTEEAVPLSQTAMKNAKKAAAEAKPLAQRDSPAPQKGKGKSKKKAG</sequence>
<evidence type="ECO:0000313" key="14">
    <source>
        <dbReference type="Proteomes" id="UP000054097"/>
    </source>
</evidence>
<evidence type="ECO:0000256" key="8">
    <source>
        <dbReference type="ARBA" id="ARBA00029848"/>
    </source>
</evidence>
<dbReference type="Pfam" id="PF02268">
    <property type="entry name" value="TFIIA_gamma_N"/>
    <property type="match status" value="1"/>
</dbReference>
<comment type="function">
    <text evidence="7">TFIIA is a component of the transcription machinery of RNA polymerase II and plays an important role in transcriptional activation. TFIIA in a complex with TBP mediates transcriptional activity.</text>
</comment>
<dbReference type="Proteomes" id="UP000054097">
    <property type="component" value="Unassembled WGS sequence"/>
</dbReference>
<feature type="domain" description="Transcription initiation factor IIA gamma subunit N-terminal" evidence="11">
    <location>
        <begin position="5"/>
        <end position="50"/>
    </location>
</feature>
<reference evidence="13 14" key="1">
    <citation type="submission" date="2014-04" db="EMBL/GenBank/DDBJ databases">
        <authorList>
            <consortium name="DOE Joint Genome Institute"/>
            <person name="Kuo A."/>
            <person name="Zuccaro A."/>
            <person name="Kohler A."/>
            <person name="Nagy L.G."/>
            <person name="Floudas D."/>
            <person name="Copeland A."/>
            <person name="Barry K.W."/>
            <person name="Cichocki N."/>
            <person name="Veneault-Fourrey C."/>
            <person name="LaButti K."/>
            <person name="Lindquist E.A."/>
            <person name="Lipzen A."/>
            <person name="Lundell T."/>
            <person name="Morin E."/>
            <person name="Murat C."/>
            <person name="Sun H."/>
            <person name="Tunlid A."/>
            <person name="Henrissat B."/>
            <person name="Grigoriev I.V."/>
            <person name="Hibbett D.S."/>
            <person name="Martin F."/>
            <person name="Nordberg H.P."/>
            <person name="Cantor M.N."/>
            <person name="Hua S.X."/>
        </authorList>
    </citation>
    <scope>NUCLEOTIDE SEQUENCE [LARGE SCALE GENOMIC DNA]</scope>
    <source>
        <strain evidence="13 14">MAFF 305830</strain>
    </source>
</reference>
<dbReference type="HOGENOM" id="CLU_112964_0_0_1"/>
<keyword evidence="4" id="KW-0805">Transcription regulation</keyword>
<dbReference type="PANTHER" id="PTHR10966">
    <property type="entry name" value="TRANSCRIPTION INITIATION FACTOR IIA SUBUNIT 2"/>
    <property type="match status" value="1"/>
</dbReference>
<dbReference type="AlphaFoldDB" id="A0A0C2XSK3"/>
<feature type="compositionally biased region" description="Basic residues" evidence="10">
    <location>
        <begin position="141"/>
        <end position="150"/>
    </location>
</feature>
<evidence type="ECO:0000256" key="10">
    <source>
        <dbReference type="SAM" id="MobiDB-lite"/>
    </source>
</evidence>
<dbReference type="Gene3D" id="1.10.287.190">
    <property type="entry name" value="Transcription factor IIA gamma subunit, alpha-helical domain"/>
    <property type="match status" value="1"/>
</dbReference>
<comment type="subcellular location">
    <subcellularLocation>
        <location evidence="1">Nucleus</location>
    </subcellularLocation>
</comment>
<evidence type="ECO:0000256" key="5">
    <source>
        <dbReference type="ARBA" id="ARBA00023163"/>
    </source>
</evidence>
<keyword evidence="6" id="KW-0539">Nucleus</keyword>
<dbReference type="STRING" id="933852.A0A0C2XSK3"/>
<dbReference type="SUPFAM" id="SSF50784">
    <property type="entry name" value="Transcription factor IIA (TFIIA), beta-barrel domain"/>
    <property type="match status" value="1"/>
</dbReference>
<keyword evidence="14" id="KW-1185">Reference proteome</keyword>
<evidence type="ECO:0000256" key="2">
    <source>
        <dbReference type="ARBA" id="ARBA00007675"/>
    </source>
</evidence>
<feature type="domain" description="Transcription initiation factor IIA gamma subunit C-terminal" evidence="12">
    <location>
        <begin position="62"/>
        <end position="102"/>
    </location>
</feature>
<comment type="similarity">
    <text evidence="2">Belongs to the TFIIA subunit 2 family.</text>
</comment>
<organism evidence="13 14">
    <name type="scientific">Serendipita vermifera MAFF 305830</name>
    <dbReference type="NCBI Taxonomy" id="933852"/>
    <lineage>
        <taxon>Eukaryota</taxon>
        <taxon>Fungi</taxon>
        <taxon>Dikarya</taxon>
        <taxon>Basidiomycota</taxon>
        <taxon>Agaricomycotina</taxon>
        <taxon>Agaricomycetes</taxon>
        <taxon>Sebacinales</taxon>
        <taxon>Serendipitaceae</taxon>
        <taxon>Serendipita</taxon>
    </lineage>
</organism>
<dbReference type="InterPro" id="IPR009088">
    <property type="entry name" value="TFIIA_b-brl"/>
</dbReference>
<evidence type="ECO:0000313" key="13">
    <source>
        <dbReference type="EMBL" id="KIM31922.1"/>
    </source>
</evidence>
<evidence type="ECO:0000256" key="3">
    <source>
        <dbReference type="ARBA" id="ARBA00019928"/>
    </source>
</evidence>
<reference evidence="14" key="2">
    <citation type="submission" date="2015-01" db="EMBL/GenBank/DDBJ databases">
        <title>Evolutionary Origins and Diversification of the Mycorrhizal Mutualists.</title>
        <authorList>
            <consortium name="DOE Joint Genome Institute"/>
            <consortium name="Mycorrhizal Genomics Consortium"/>
            <person name="Kohler A."/>
            <person name="Kuo A."/>
            <person name="Nagy L.G."/>
            <person name="Floudas D."/>
            <person name="Copeland A."/>
            <person name="Barry K.W."/>
            <person name="Cichocki N."/>
            <person name="Veneault-Fourrey C."/>
            <person name="LaButti K."/>
            <person name="Lindquist E.A."/>
            <person name="Lipzen A."/>
            <person name="Lundell T."/>
            <person name="Morin E."/>
            <person name="Murat C."/>
            <person name="Riley R."/>
            <person name="Ohm R."/>
            <person name="Sun H."/>
            <person name="Tunlid A."/>
            <person name="Henrissat B."/>
            <person name="Grigoriev I.V."/>
            <person name="Hibbett D.S."/>
            <person name="Martin F."/>
        </authorList>
    </citation>
    <scope>NUCLEOTIDE SEQUENCE [LARGE SCALE GENOMIC DNA]</scope>
    <source>
        <strain evidence="14">MAFF 305830</strain>
    </source>
</reference>
<evidence type="ECO:0000256" key="9">
    <source>
        <dbReference type="ARBA" id="ARBA00032215"/>
    </source>
</evidence>
<keyword evidence="5" id="KW-0804">Transcription</keyword>
<accession>A0A0C2XSK3</accession>
<proteinExistence type="inferred from homology"/>
<evidence type="ECO:0000256" key="4">
    <source>
        <dbReference type="ARBA" id="ARBA00023015"/>
    </source>
</evidence>
<dbReference type="InterPro" id="IPR003194">
    <property type="entry name" value="TFIIA_gsu"/>
</dbReference>
<dbReference type="SUPFAM" id="SSF47396">
    <property type="entry name" value="Transcription factor IIA (TFIIA), alpha-helical domain"/>
    <property type="match status" value="1"/>
</dbReference>
<evidence type="ECO:0000259" key="12">
    <source>
        <dbReference type="Pfam" id="PF02751"/>
    </source>
</evidence>
<evidence type="ECO:0000256" key="6">
    <source>
        <dbReference type="ARBA" id="ARBA00023242"/>
    </source>
</evidence>
<dbReference type="InterPro" id="IPR009083">
    <property type="entry name" value="TFIIA_a-hlx"/>
</dbReference>
<dbReference type="GO" id="GO:0006367">
    <property type="term" value="P:transcription initiation at RNA polymerase II promoter"/>
    <property type="evidence" value="ECO:0007669"/>
    <property type="project" value="InterPro"/>
</dbReference>
<dbReference type="GO" id="GO:0005672">
    <property type="term" value="C:transcription factor TFIIA complex"/>
    <property type="evidence" value="ECO:0007669"/>
    <property type="project" value="InterPro"/>
</dbReference>
<dbReference type="Pfam" id="PF02751">
    <property type="entry name" value="TFIIA_gamma_C"/>
    <property type="match status" value="1"/>
</dbReference>
<dbReference type="CDD" id="cd10014">
    <property type="entry name" value="TFIIA_gamma_C"/>
    <property type="match status" value="1"/>
</dbReference>
<dbReference type="InterPro" id="IPR015871">
    <property type="entry name" value="TFIIA_gsu_C"/>
</dbReference>